<accession>A0ABS8TC39</accession>
<feature type="compositionally biased region" description="Polar residues" evidence="1">
    <location>
        <begin position="53"/>
        <end position="62"/>
    </location>
</feature>
<dbReference type="EMBL" id="JACEIK010001345">
    <property type="protein sequence ID" value="MCD7468490.1"/>
    <property type="molecule type" value="Genomic_DNA"/>
</dbReference>
<reference evidence="2 3" key="1">
    <citation type="journal article" date="2021" name="BMC Genomics">
        <title>Datura genome reveals duplications of psychoactive alkaloid biosynthetic genes and high mutation rate following tissue culture.</title>
        <authorList>
            <person name="Rajewski A."/>
            <person name="Carter-House D."/>
            <person name="Stajich J."/>
            <person name="Litt A."/>
        </authorList>
    </citation>
    <scope>NUCLEOTIDE SEQUENCE [LARGE SCALE GENOMIC DNA]</scope>
    <source>
        <strain evidence="2">AR-01</strain>
    </source>
</reference>
<evidence type="ECO:0000313" key="3">
    <source>
        <dbReference type="Proteomes" id="UP000823775"/>
    </source>
</evidence>
<evidence type="ECO:0000256" key="1">
    <source>
        <dbReference type="SAM" id="MobiDB-lite"/>
    </source>
</evidence>
<proteinExistence type="predicted"/>
<comment type="caution">
    <text evidence="2">The sequence shown here is derived from an EMBL/GenBank/DDBJ whole genome shotgun (WGS) entry which is preliminary data.</text>
</comment>
<sequence>MEIEYTTRAARLVAAPEAKGQVAVAADASEIARLAPDGEGAIQSLQPSQLRSLTVCRSSQSGDPAPTREASEPRSPVARISIATGSSATLLKLIDSRHSRSSIKSPRTTTCRYVDVVQSLEKAYRRCFAENFFRAK</sequence>
<name>A0ABS8TC39_DATST</name>
<organism evidence="2 3">
    <name type="scientific">Datura stramonium</name>
    <name type="common">Jimsonweed</name>
    <name type="synonym">Common thornapple</name>
    <dbReference type="NCBI Taxonomy" id="4076"/>
    <lineage>
        <taxon>Eukaryota</taxon>
        <taxon>Viridiplantae</taxon>
        <taxon>Streptophyta</taxon>
        <taxon>Embryophyta</taxon>
        <taxon>Tracheophyta</taxon>
        <taxon>Spermatophyta</taxon>
        <taxon>Magnoliopsida</taxon>
        <taxon>eudicotyledons</taxon>
        <taxon>Gunneridae</taxon>
        <taxon>Pentapetalae</taxon>
        <taxon>asterids</taxon>
        <taxon>lamiids</taxon>
        <taxon>Solanales</taxon>
        <taxon>Solanaceae</taxon>
        <taxon>Solanoideae</taxon>
        <taxon>Datureae</taxon>
        <taxon>Datura</taxon>
    </lineage>
</organism>
<dbReference type="Proteomes" id="UP000823775">
    <property type="component" value="Unassembled WGS sequence"/>
</dbReference>
<feature type="region of interest" description="Disordered" evidence="1">
    <location>
        <begin position="53"/>
        <end position="76"/>
    </location>
</feature>
<gene>
    <name evidence="2" type="ORF">HAX54_006748</name>
</gene>
<protein>
    <submittedName>
        <fullName evidence="2">Uncharacterized protein</fullName>
    </submittedName>
</protein>
<evidence type="ECO:0000313" key="2">
    <source>
        <dbReference type="EMBL" id="MCD7468490.1"/>
    </source>
</evidence>
<feature type="non-terminal residue" evidence="2">
    <location>
        <position position="136"/>
    </location>
</feature>
<keyword evidence="3" id="KW-1185">Reference proteome</keyword>